<keyword evidence="2" id="KW-1185">Reference proteome</keyword>
<reference evidence="1" key="1">
    <citation type="submission" date="2021-11" db="EMBL/GenBank/DDBJ databases">
        <title>Complete genome sequence of Atopobiaceae bacterium TOC12.</title>
        <authorList>
            <person name="Morinaga K."/>
            <person name="Kusada H."/>
            <person name="Tamaki H."/>
        </authorList>
    </citation>
    <scope>NUCLEOTIDE SEQUENCE</scope>
    <source>
        <strain evidence="1">TOC12</strain>
    </source>
</reference>
<evidence type="ECO:0000313" key="2">
    <source>
        <dbReference type="Proteomes" id="UP001431186"/>
    </source>
</evidence>
<evidence type="ECO:0000313" key="1">
    <source>
        <dbReference type="EMBL" id="BDC90200.1"/>
    </source>
</evidence>
<protein>
    <submittedName>
        <fullName evidence="1">Uncharacterized protein</fullName>
    </submittedName>
</protein>
<sequence>MHYDIGPAKLALELVRDIAVRVADDIHSLVCHDPVRPPSKKSRPKGRLVYGCQPLKGELSKDLWSTALAAP</sequence>
<dbReference type="EMBL" id="AP025285">
    <property type="protein sequence ID" value="BDC90200.1"/>
    <property type="molecule type" value="Genomic_DNA"/>
</dbReference>
<dbReference type="AlphaFoldDB" id="A0AAU9CZF2"/>
<gene>
    <name evidence="1" type="ORF">ATTO_00720</name>
</gene>
<dbReference type="Proteomes" id="UP001431186">
    <property type="component" value="Chromosome"/>
</dbReference>
<name>A0AAU9CZF2_9ACTN</name>
<dbReference type="KEGG" id="lcal:ATTO_00720"/>
<organism evidence="1 2">
    <name type="scientific">Leptogranulimonas caecicola</name>
    <dbReference type="NCBI Taxonomy" id="2894156"/>
    <lineage>
        <taxon>Bacteria</taxon>
        <taxon>Bacillati</taxon>
        <taxon>Actinomycetota</taxon>
        <taxon>Coriobacteriia</taxon>
        <taxon>Coriobacteriales</taxon>
        <taxon>Kribbibacteriaceae</taxon>
        <taxon>Leptogranulimonas</taxon>
    </lineage>
</organism>
<accession>A0AAU9CZF2</accession>
<proteinExistence type="predicted"/>